<dbReference type="Gene3D" id="1.20.1260.10">
    <property type="match status" value="1"/>
</dbReference>
<proteinExistence type="inferred from homology"/>
<comment type="caution">
    <text evidence="4">The sequence shown here is derived from an EMBL/GenBank/DDBJ whole genome shotgun (WGS) entry which is preliminary data.</text>
</comment>
<dbReference type="InterPro" id="IPR023188">
    <property type="entry name" value="DPS_DNA-bd_CS"/>
</dbReference>
<sequence>MRPAGGTIAATPCCPCEDVHRKETEMAVKLAGLEDNARKTAITELQACMSDGLALSMALKQAHWNMRGPNFIAVHELMDQVKARLDPGVDAMAERIQQLDGTAVGTVEEVAKATALPPYPTDVTKVADHLKEVSARMRAMGERLRGAIDTVDEAGDADSADILTEVSRQVDKDLWFIQSHLD</sequence>
<dbReference type="CDD" id="cd01043">
    <property type="entry name" value="DPS"/>
    <property type="match status" value="1"/>
</dbReference>
<dbReference type="Proteomes" id="UP000580830">
    <property type="component" value="Unassembled WGS sequence"/>
</dbReference>
<comment type="similarity">
    <text evidence="1 2">Belongs to the Dps family.</text>
</comment>
<dbReference type="PANTHER" id="PTHR42932">
    <property type="entry name" value="GENERAL STRESS PROTEIN 20U"/>
    <property type="match status" value="1"/>
</dbReference>
<accession>A0A832QWM7</accession>
<dbReference type="EMBL" id="DULP01000175">
    <property type="protein sequence ID" value="HHW34742.1"/>
    <property type="molecule type" value="Genomic_DNA"/>
</dbReference>
<dbReference type="InterPro" id="IPR012347">
    <property type="entry name" value="Ferritin-like"/>
</dbReference>
<dbReference type="AlphaFoldDB" id="A0A832QWM7"/>
<dbReference type="PROSITE" id="PS00818">
    <property type="entry name" value="DPS_1"/>
    <property type="match status" value="1"/>
</dbReference>
<name>A0A832QWM7_9RHOB</name>
<dbReference type="InterPro" id="IPR002177">
    <property type="entry name" value="DPS_DNA-bd"/>
</dbReference>
<dbReference type="NCBIfam" id="NF006975">
    <property type="entry name" value="PRK09448.1"/>
    <property type="match status" value="1"/>
</dbReference>
<dbReference type="PROSITE" id="PS00819">
    <property type="entry name" value="DPS_2"/>
    <property type="match status" value="1"/>
</dbReference>
<dbReference type="SUPFAM" id="SSF47240">
    <property type="entry name" value="Ferritin-like"/>
    <property type="match status" value="1"/>
</dbReference>
<evidence type="ECO:0000256" key="2">
    <source>
        <dbReference type="RuleBase" id="RU003875"/>
    </source>
</evidence>
<evidence type="ECO:0000259" key="3">
    <source>
        <dbReference type="Pfam" id="PF00210"/>
    </source>
</evidence>
<gene>
    <name evidence="4" type="primary">dps</name>
    <name evidence="4" type="synonym">pexB</name>
    <name evidence="4" type="ORF">GXX24_11475</name>
</gene>
<protein>
    <submittedName>
        <fullName evidence="4">DNA starvation/stationary phase protection protein Dps</fullName>
    </submittedName>
</protein>
<dbReference type="GO" id="GO:0008199">
    <property type="term" value="F:ferric iron binding"/>
    <property type="evidence" value="ECO:0007669"/>
    <property type="project" value="InterPro"/>
</dbReference>
<dbReference type="InterPro" id="IPR008331">
    <property type="entry name" value="Ferritin_DPS_dom"/>
</dbReference>
<feature type="domain" description="Ferritin/DPS" evidence="3">
    <location>
        <begin position="44"/>
        <end position="182"/>
    </location>
</feature>
<dbReference type="GO" id="GO:0016722">
    <property type="term" value="F:oxidoreductase activity, acting on metal ions"/>
    <property type="evidence" value="ECO:0007669"/>
    <property type="project" value="InterPro"/>
</dbReference>
<organism evidence="4 5">
    <name type="scientific">Paracoccus solventivorans</name>
    <dbReference type="NCBI Taxonomy" id="53463"/>
    <lineage>
        <taxon>Bacteria</taxon>
        <taxon>Pseudomonadati</taxon>
        <taxon>Pseudomonadota</taxon>
        <taxon>Alphaproteobacteria</taxon>
        <taxon>Rhodobacterales</taxon>
        <taxon>Paracoccaceae</taxon>
        <taxon>Paracoccus</taxon>
    </lineage>
</organism>
<dbReference type="Pfam" id="PF00210">
    <property type="entry name" value="Ferritin"/>
    <property type="match status" value="1"/>
</dbReference>
<dbReference type="InterPro" id="IPR009078">
    <property type="entry name" value="Ferritin-like_SF"/>
</dbReference>
<evidence type="ECO:0000256" key="1">
    <source>
        <dbReference type="ARBA" id="ARBA00009497"/>
    </source>
</evidence>
<evidence type="ECO:0000313" key="5">
    <source>
        <dbReference type="Proteomes" id="UP000580830"/>
    </source>
</evidence>
<reference evidence="4 5" key="1">
    <citation type="journal article" date="2020" name="Biotechnol. Biofuels">
        <title>New insights from the biogas microbiome by comprehensive genome-resolved metagenomics of nearly 1600 species originating from multiple anaerobic digesters.</title>
        <authorList>
            <person name="Campanaro S."/>
            <person name="Treu L."/>
            <person name="Rodriguez-R L.M."/>
            <person name="Kovalovszki A."/>
            <person name="Ziels R.M."/>
            <person name="Maus I."/>
            <person name="Zhu X."/>
            <person name="Kougias P.G."/>
            <person name="Basile A."/>
            <person name="Luo G."/>
            <person name="Schluter A."/>
            <person name="Konstantinidis K.T."/>
            <person name="Angelidaki I."/>
        </authorList>
    </citation>
    <scope>NUCLEOTIDE SEQUENCE [LARGE SCALE GENOMIC DNA]</scope>
    <source>
        <strain evidence="4">AS04akNAM_125</strain>
    </source>
</reference>
<dbReference type="PANTHER" id="PTHR42932:SF3">
    <property type="entry name" value="DNA PROTECTION DURING STARVATION PROTEIN"/>
    <property type="match status" value="1"/>
</dbReference>
<dbReference type="PIRSF" id="PIRSF005900">
    <property type="entry name" value="Dps"/>
    <property type="match status" value="1"/>
</dbReference>
<evidence type="ECO:0000313" key="4">
    <source>
        <dbReference type="EMBL" id="HHW34742.1"/>
    </source>
</evidence>
<dbReference type="PRINTS" id="PR01346">
    <property type="entry name" value="HELNAPAPROT"/>
</dbReference>